<feature type="region of interest" description="Disordered" evidence="4">
    <location>
        <begin position="1073"/>
        <end position="1094"/>
    </location>
</feature>
<evidence type="ECO:0000256" key="3">
    <source>
        <dbReference type="ARBA" id="ARBA00022553"/>
    </source>
</evidence>
<dbReference type="FunFam" id="1.10.1200.10:FF:000016">
    <property type="entry name" value="Non-ribosomal peptide synthase"/>
    <property type="match status" value="1"/>
</dbReference>
<dbReference type="InterPro" id="IPR001242">
    <property type="entry name" value="Condensation_dom"/>
</dbReference>
<evidence type="ECO:0000313" key="6">
    <source>
        <dbReference type="EMBL" id="CAB3759999.1"/>
    </source>
</evidence>
<dbReference type="InterPro" id="IPR009081">
    <property type="entry name" value="PP-bd_ACP"/>
</dbReference>
<keyword evidence="7" id="KW-1185">Reference proteome</keyword>
<dbReference type="InterPro" id="IPR036736">
    <property type="entry name" value="ACP-like_sf"/>
</dbReference>
<keyword evidence="3" id="KW-0597">Phosphoprotein</keyword>
<dbReference type="Gene3D" id="3.30.559.30">
    <property type="entry name" value="Nonribosomal peptide synthetase, condensation domain"/>
    <property type="match status" value="1"/>
</dbReference>
<dbReference type="SMART" id="SM00823">
    <property type="entry name" value="PKS_PP"/>
    <property type="match status" value="1"/>
</dbReference>
<dbReference type="InterPro" id="IPR020845">
    <property type="entry name" value="AMP-binding_CS"/>
</dbReference>
<accession>A0A6J5E0R8</accession>
<evidence type="ECO:0000256" key="4">
    <source>
        <dbReference type="SAM" id="MobiDB-lite"/>
    </source>
</evidence>
<dbReference type="PROSITE" id="PS00455">
    <property type="entry name" value="AMP_BINDING"/>
    <property type="match status" value="1"/>
</dbReference>
<dbReference type="FunFam" id="3.30.559.10:FF:000012">
    <property type="entry name" value="Non-ribosomal peptide synthetase"/>
    <property type="match status" value="1"/>
</dbReference>
<evidence type="ECO:0000259" key="5">
    <source>
        <dbReference type="PROSITE" id="PS50075"/>
    </source>
</evidence>
<dbReference type="AlphaFoldDB" id="A0A6J5E0R8"/>
<dbReference type="PANTHER" id="PTHR45527:SF1">
    <property type="entry name" value="FATTY ACID SYNTHASE"/>
    <property type="match status" value="1"/>
</dbReference>
<comment type="cofactor">
    <cofactor evidence="1">
        <name>pantetheine 4'-phosphate</name>
        <dbReference type="ChEBI" id="CHEBI:47942"/>
    </cofactor>
</comment>
<dbReference type="Gene3D" id="2.30.38.10">
    <property type="entry name" value="Luciferase, Domain 3"/>
    <property type="match status" value="1"/>
</dbReference>
<dbReference type="InterPro" id="IPR020806">
    <property type="entry name" value="PKS_PP-bd"/>
</dbReference>
<dbReference type="SUPFAM" id="SSF47336">
    <property type="entry name" value="ACP-like"/>
    <property type="match status" value="1"/>
</dbReference>
<dbReference type="PROSITE" id="PS00012">
    <property type="entry name" value="PHOSPHOPANTETHEINE"/>
    <property type="match status" value="1"/>
</dbReference>
<dbReference type="PROSITE" id="PS50075">
    <property type="entry name" value="CARRIER"/>
    <property type="match status" value="1"/>
</dbReference>
<proteinExistence type="predicted"/>
<feature type="domain" description="Carrier" evidence="5">
    <location>
        <begin position="995"/>
        <end position="1070"/>
    </location>
</feature>
<dbReference type="GO" id="GO:0047527">
    <property type="term" value="F:2,3-dihydroxybenzoate-serine ligase activity"/>
    <property type="evidence" value="ECO:0007669"/>
    <property type="project" value="TreeGrafter"/>
</dbReference>
<keyword evidence="2" id="KW-0596">Phosphopantetheine</keyword>
<evidence type="ECO:0000256" key="1">
    <source>
        <dbReference type="ARBA" id="ARBA00001957"/>
    </source>
</evidence>
<dbReference type="RefSeq" id="WP_175111992.1">
    <property type="nucleotide sequence ID" value="NZ_CADIKF010000024.1"/>
</dbReference>
<organism evidence="6 7">
    <name type="scientific">Paraburkholderia solisilvae</name>
    <dbReference type="NCBI Taxonomy" id="624376"/>
    <lineage>
        <taxon>Bacteria</taxon>
        <taxon>Pseudomonadati</taxon>
        <taxon>Pseudomonadota</taxon>
        <taxon>Betaproteobacteria</taxon>
        <taxon>Burkholderiales</taxon>
        <taxon>Burkholderiaceae</taxon>
        <taxon>Paraburkholderia</taxon>
    </lineage>
</organism>
<dbReference type="Gene3D" id="3.40.50.980">
    <property type="match status" value="2"/>
</dbReference>
<dbReference type="GO" id="GO:0009366">
    <property type="term" value="C:enterobactin synthetase complex"/>
    <property type="evidence" value="ECO:0007669"/>
    <property type="project" value="TreeGrafter"/>
</dbReference>
<dbReference type="FunFam" id="3.40.50.980:FF:000001">
    <property type="entry name" value="Non-ribosomal peptide synthetase"/>
    <property type="match status" value="1"/>
</dbReference>
<evidence type="ECO:0000256" key="2">
    <source>
        <dbReference type="ARBA" id="ARBA00022450"/>
    </source>
</evidence>
<dbReference type="InterPro" id="IPR023213">
    <property type="entry name" value="CAT-like_dom_sf"/>
</dbReference>
<dbReference type="Pfam" id="PF13193">
    <property type="entry name" value="AMP-binding_C"/>
    <property type="match status" value="1"/>
</dbReference>
<dbReference type="Pfam" id="PF00550">
    <property type="entry name" value="PP-binding"/>
    <property type="match status" value="1"/>
</dbReference>
<dbReference type="Gene3D" id="3.30.559.10">
    <property type="entry name" value="Chloramphenicol acetyltransferase-like domain"/>
    <property type="match status" value="1"/>
</dbReference>
<feature type="compositionally biased region" description="Polar residues" evidence="4">
    <location>
        <begin position="1078"/>
        <end position="1094"/>
    </location>
</feature>
<dbReference type="GO" id="GO:0005829">
    <property type="term" value="C:cytosol"/>
    <property type="evidence" value="ECO:0007669"/>
    <property type="project" value="TreeGrafter"/>
</dbReference>
<evidence type="ECO:0000313" key="7">
    <source>
        <dbReference type="Proteomes" id="UP000494329"/>
    </source>
</evidence>
<gene>
    <name evidence="6" type="primary">lgrD</name>
    <name evidence="6" type="ORF">LMG29739_03296</name>
</gene>
<name>A0A6J5E0R8_9BURK</name>
<dbReference type="GO" id="GO:0072330">
    <property type="term" value="P:monocarboxylic acid biosynthetic process"/>
    <property type="evidence" value="ECO:0007669"/>
    <property type="project" value="UniProtKB-ARBA"/>
</dbReference>
<dbReference type="InterPro" id="IPR045851">
    <property type="entry name" value="AMP-bd_C_sf"/>
</dbReference>
<dbReference type="NCBIfam" id="TIGR01733">
    <property type="entry name" value="AA-adenyl-dom"/>
    <property type="match status" value="1"/>
</dbReference>
<dbReference type="SUPFAM" id="SSF52777">
    <property type="entry name" value="CoA-dependent acyltransferases"/>
    <property type="match status" value="2"/>
</dbReference>
<dbReference type="InterPro" id="IPR006162">
    <property type="entry name" value="Ppantetheine_attach_site"/>
</dbReference>
<dbReference type="Gene3D" id="3.30.300.30">
    <property type="match status" value="1"/>
</dbReference>
<dbReference type="InterPro" id="IPR025110">
    <property type="entry name" value="AMP-bd_C"/>
</dbReference>
<dbReference type="SUPFAM" id="SSF56801">
    <property type="entry name" value="Acetyl-CoA synthetase-like"/>
    <property type="match status" value="1"/>
</dbReference>
<dbReference type="Proteomes" id="UP000494329">
    <property type="component" value="Unassembled WGS sequence"/>
</dbReference>
<dbReference type="InterPro" id="IPR000873">
    <property type="entry name" value="AMP-dep_synth/lig_dom"/>
</dbReference>
<dbReference type="PANTHER" id="PTHR45527">
    <property type="entry name" value="NONRIBOSOMAL PEPTIDE SYNTHETASE"/>
    <property type="match status" value="1"/>
</dbReference>
<dbReference type="CDD" id="cd19531">
    <property type="entry name" value="LCL_NRPS-like"/>
    <property type="match status" value="1"/>
</dbReference>
<dbReference type="GO" id="GO:0009239">
    <property type="term" value="P:enterobactin biosynthetic process"/>
    <property type="evidence" value="ECO:0007669"/>
    <property type="project" value="TreeGrafter"/>
</dbReference>
<sequence>MNEAAADISPEYGAHDTGLPDVFMFPLSFAQERLWFLDQLQPGQPVYNMYDIVPWQGAMSLVALRRALDALIARHETLRTHFAVEAGEPVQIVTPAAAAPLETTDLSSVPRHDRAAAAQTLAVAQAARPFDLGRAPLFRVHAIHLAPDEHQLVLTIHHIVADGWSMRVLFRELSALYVAFVEERAASLTPLSVQYADFTIWQRESLKGEPFERQLAFWRSQLEDAPPLLELPTDRPRPAVPTYRGALHNFSLDTALTQAVRSFAQREGATPFMVLLAAFKLLLARYSNERDIVVGTPIANRTRVELEALIGFFANTLVLRSRIDDTQDFRELLARLRETTLAAYAQQDMPFERLVEELRPQRALNHNPLFQVMFVLNAFDEAGRGEEDDNDSYREIGIGTAKFDLHLSMIEVRGRLRGIIEYATDLFDAATVEQLAQHFTTLLRAALANPGQPVGTLPLFDADEHAAVLAIAASPWPAVDEPELVHLRVAAQAERTPSAVALVQGERTLTYGELERRAQRLAHRLAARAVGPDVPVGIYIGRSIEQVVAVLAVLKAGGCYVPLDPTYPGNRLADICADAALALVITDGTQPPFPVPHLVPVDAQANDASPVALAAVPRAALAYVLYTSGSTGRPKGVAMPHGPLANLIAWQHDTSPAPARVLQFTSLNFDVSAQEIFSTLVAGATLVLASEDERRDPLALLERLAADRIERIFLPAVALQALAAAAAETSHSSELALRDIVTAGEQLQISPQLRQFARRHRIGVLRNQYGPTETHVVSEWTLAGPPDDWPEQPPIGRAIAGARLYVLDRHGAPVPERVPGELYIGGCVLARGYLGRPDATAASFLPDPHAPLRDARMYRTGDLARRRGDGAIEYLGRLDRQIKVRGVRVEPAEIEAVLREADGIRDAAVVDQPDPGGGRCVVAYLLGSEGIECDVRALRRHCRERLPEPMVPAAFVALDAWPLTPSGKIDRAALPAPQWAAERLDAAPAAGPSAQPETSLENALAAIWREVLKVDPIGMHDNFFDLGGHSLLATRVVARIRARLGIALPLRRLFEAPTVAGLATAILEAELAHGQSEAGESTQHQTAGDNGEPT</sequence>
<dbReference type="GO" id="GO:0031177">
    <property type="term" value="F:phosphopantetheine binding"/>
    <property type="evidence" value="ECO:0007669"/>
    <property type="project" value="InterPro"/>
</dbReference>
<dbReference type="Gene3D" id="3.40.50.1820">
    <property type="entry name" value="alpha/beta hydrolase"/>
    <property type="match status" value="1"/>
</dbReference>
<dbReference type="InterPro" id="IPR029058">
    <property type="entry name" value="AB_hydrolase_fold"/>
</dbReference>
<protein>
    <submittedName>
        <fullName evidence="6">Linear gramicidin synthase subunit D</fullName>
    </submittedName>
</protein>
<dbReference type="Pfam" id="PF00668">
    <property type="entry name" value="Condensation"/>
    <property type="match status" value="1"/>
</dbReference>
<dbReference type="GO" id="GO:0043041">
    <property type="term" value="P:amino acid activation for nonribosomal peptide biosynthetic process"/>
    <property type="evidence" value="ECO:0007669"/>
    <property type="project" value="TreeGrafter"/>
</dbReference>
<dbReference type="Pfam" id="PF00501">
    <property type="entry name" value="AMP-binding"/>
    <property type="match status" value="1"/>
</dbReference>
<reference evidence="6 7" key="1">
    <citation type="submission" date="2020-04" db="EMBL/GenBank/DDBJ databases">
        <authorList>
            <person name="De Canck E."/>
        </authorList>
    </citation>
    <scope>NUCLEOTIDE SEQUENCE [LARGE SCALE GENOMIC DNA]</scope>
    <source>
        <strain evidence="6 7">LMG 29739</strain>
    </source>
</reference>
<dbReference type="InterPro" id="IPR010071">
    <property type="entry name" value="AA_adenyl_dom"/>
</dbReference>
<dbReference type="EMBL" id="CADIKF010000024">
    <property type="protein sequence ID" value="CAB3759999.1"/>
    <property type="molecule type" value="Genomic_DNA"/>
</dbReference>